<dbReference type="PROSITE" id="PS51930">
    <property type="entry name" value="BMC_2"/>
    <property type="match status" value="2"/>
</dbReference>
<feature type="domain" description="BMC" evidence="5">
    <location>
        <begin position="118"/>
        <end position="202"/>
    </location>
</feature>
<proteinExistence type="inferred from homology"/>
<dbReference type="InterPro" id="IPR044872">
    <property type="entry name" value="CcmK/CsoS1_BMC"/>
</dbReference>
<accession>A0A1L9QWD0</accession>
<dbReference type="PANTHER" id="PTHR33941:SF11">
    <property type="entry name" value="BACTERIAL MICROCOMPARTMENT SHELL PROTEIN PDUJ"/>
    <property type="match status" value="1"/>
</dbReference>
<comment type="subcellular location">
    <subcellularLocation>
        <location evidence="2">Carboxysome</location>
    </subcellularLocation>
</comment>
<reference evidence="6" key="1">
    <citation type="submission" date="2016-10" db="EMBL/GenBank/DDBJ databases">
        <title>CRISPR-Cas defence system in Roseofilum reptotaenium: evidence of a bacteriophage-cyanobacterium arms race in the coral black band disease.</title>
        <authorList>
            <person name="Buerger P."/>
            <person name="Wood-Charlson E.M."/>
            <person name="Weynberg K.D."/>
            <person name="Willis B."/>
            <person name="Van Oppen M.J."/>
        </authorList>
    </citation>
    <scope>NUCLEOTIDE SEQUENCE [LARGE SCALE GENOMIC DNA]</scope>
    <source>
        <strain evidence="6">AO1-A</strain>
    </source>
</reference>
<feature type="domain" description="BMC" evidence="5">
    <location>
        <begin position="11"/>
        <end position="97"/>
    </location>
</feature>
<dbReference type="Proteomes" id="UP000183940">
    <property type="component" value="Unassembled WGS sequence"/>
</dbReference>
<evidence type="ECO:0000256" key="3">
    <source>
        <dbReference type="ARBA" id="ARBA00023780"/>
    </source>
</evidence>
<dbReference type="SUPFAM" id="SSF143414">
    <property type="entry name" value="CcmK-like"/>
    <property type="match status" value="2"/>
</dbReference>
<dbReference type="GO" id="GO:0031470">
    <property type="term" value="C:carboxysome"/>
    <property type="evidence" value="ECO:0007669"/>
    <property type="project" value="UniProtKB-SubCell"/>
</dbReference>
<dbReference type="SMART" id="SM00877">
    <property type="entry name" value="BMC"/>
    <property type="match status" value="2"/>
</dbReference>
<dbReference type="Gene3D" id="3.30.70.1710">
    <property type="match status" value="2"/>
</dbReference>
<sequence length="246" mass="26715">MSRFDTLNGSALGLVSTRSFPAVIAVADAMIKAAEVVLVGIEKIGNGYCTAIARGRIADIRLAVEYGAERAKEFGPDQLVTSSVIPRPLPNLEVIFPINPQFMEVTAHNRENRYSRQAVGLLETVGFPPMVGAADAMLKSANVELMSFETIGSGLCTAIIRGSVADVAMAIESGVYEAQRIGELHAIYIIPRPQDDLEQILPVASALIQEESEPLMLPVSIEQEEMEEELVKLPELEKVPLKIEEK</sequence>
<dbReference type="GO" id="GO:0015977">
    <property type="term" value="P:carbon fixation"/>
    <property type="evidence" value="ECO:0007669"/>
    <property type="project" value="UniProtKB-KW"/>
</dbReference>
<comment type="caution">
    <text evidence="6">The sequence shown here is derived from an EMBL/GenBank/DDBJ whole genome shotgun (WGS) entry which is preliminary data.</text>
</comment>
<dbReference type="PROSITE" id="PS01139">
    <property type="entry name" value="BMC_1"/>
    <property type="match status" value="1"/>
</dbReference>
<dbReference type="EMBL" id="MLAW01000004">
    <property type="protein sequence ID" value="OJJ26936.1"/>
    <property type="molecule type" value="Genomic_DNA"/>
</dbReference>
<dbReference type="Pfam" id="PF00936">
    <property type="entry name" value="BMC"/>
    <property type="match status" value="2"/>
</dbReference>
<dbReference type="InterPro" id="IPR037233">
    <property type="entry name" value="CcmK-like_sf"/>
</dbReference>
<keyword evidence="1" id="KW-0120">Carbon dioxide fixation</keyword>
<gene>
    <name evidence="6" type="ORF">BI308_04415</name>
</gene>
<evidence type="ECO:0000256" key="4">
    <source>
        <dbReference type="ARBA" id="ARBA00024446"/>
    </source>
</evidence>
<evidence type="ECO:0000313" key="6">
    <source>
        <dbReference type="EMBL" id="OJJ26936.1"/>
    </source>
</evidence>
<dbReference type="STRING" id="1925591.BI308_04415"/>
<protein>
    <submittedName>
        <fullName evidence="6">Microcompartment protein</fullName>
    </submittedName>
</protein>
<keyword evidence="7" id="KW-1185">Reference proteome</keyword>
<dbReference type="CDD" id="cd07057">
    <property type="entry name" value="BMC_CcmK"/>
    <property type="match status" value="2"/>
</dbReference>
<evidence type="ECO:0000259" key="5">
    <source>
        <dbReference type="PROSITE" id="PS51930"/>
    </source>
</evidence>
<evidence type="ECO:0000313" key="7">
    <source>
        <dbReference type="Proteomes" id="UP000183940"/>
    </source>
</evidence>
<dbReference type="InterPro" id="IPR020808">
    <property type="entry name" value="Bact_microcomp_CS"/>
</dbReference>
<dbReference type="PANTHER" id="PTHR33941">
    <property type="entry name" value="PROPANEDIOL UTILIZATION PROTEIN PDUA"/>
    <property type="match status" value="1"/>
</dbReference>
<dbReference type="InterPro" id="IPR000249">
    <property type="entry name" value="BMC_dom"/>
</dbReference>
<dbReference type="InterPro" id="IPR050575">
    <property type="entry name" value="BMC_shell"/>
</dbReference>
<name>A0A1L9QWD0_9CYAN</name>
<comment type="similarity">
    <text evidence="3">Belongs to the bacterial microcompartments protein family. CsoS1 subfamily.</text>
</comment>
<evidence type="ECO:0000256" key="2">
    <source>
        <dbReference type="ARBA" id="ARBA00023587"/>
    </source>
</evidence>
<evidence type="ECO:0000256" key="1">
    <source>
        <dbReference type="ARBA" id="ARBA00023300"/>
    </source>
</evidence>
<keyword evidence="4" id="KW-1283">Bacterial microcompartment</keyword>
<organism evidence="6 7">
    <name type="scientific">Roseofilum reptotaenium AO1-A</name>
    <dbReference type="NCBI Taxonomy" id="1925591"/>
    <lineage>
        <taxon>Bacteria</taxon>
        <taxon>Bacillati</taxon>
        <taxon>Cyanobacteriota</taxon>
        <taxon>Cyanophyceae</taxon>
        <taxon>Desertifilales</taxon>
        <taxon>Desertifilaceae</taxon>
        <taxon>Roseofilum</taxon>
    </lineage>
</organism>
<dbReference type="AlphaFoldDB" id="A0A1L9QWD0"/>